<reference evidence="2 3" key="1">
    <citation type="journal article" date="2019" name="Int. J. Syst. Evol. Microbiol.">
        <title>The Global Catalogue of Microorganisms (GCM) 10K type strain sequencing project: providing services to taxonomists for standard genome sequencing and annotation.</title>
        <authorList>
            <consortium name="The Broad Institute Genomics Platform"/>
            <consortium name="The Broad Institute Genome Sequencing Center for Infectious Disease"/>
            <person name="Wu L."/>
            <person name="Ma J."/>
        </authorList>
    </citation>
    <scope>NUCLEOTIDE SEQUENCE [LARGE SCALE GENOMIC DNA]</scope>
    <source>
        <strain evidence="2 3">JCM 3106</strain>
    </source>
</reference>
<feature type="chain" id="PRO_5047004212" evidence="1">
    <location>
        <begin position="32"/>
        <end position="160"/>
    </location>
</feature>
<organism evidence="2 3">
    <name type="scientific">Streptosporangium longisporum</name>
    <dbReference type="NCBI Taxonomy" id="46187"/>
    <lineage>
        <taxon>Bacteria</taxon>
        <taxon>Bacillati</taxon>
        <taxon>Actinomycetota</taxon>
        <taxon>Actinomycetes</taxon>
        <taxon>Streptosporangiales</taxon>
        <taxon>Streptosporangiaceae</taxon>
        <taxon>Streptosporangium</taxon>
    </lineage>
</organism>
<protein>
    <submittedName>
        <fullName evidence="2">Uncharacterized protein</fullName>
    </submittedName>
</protein>
<gene>
    <name evidence="2" type="ORF">GCM10017559_13970</name>
</gene>
<accession>A0ABN3XTB2</accession>
<dbReference type="EMBL" id="BAAAWD010000006">
    <property type="protein sequence ID" value="GAA2994832.1"/>
    <property type="molecule type" value="Genomic_DNA"/>
</dbReference>
<dbReference type="InterPro" id="IPR006311">
    <property type="entry name" value="TAT_signal"/>
</dbReference>
<sequence>MSMIRTALVGAALAGSLAAGVAAAPASMASAAPASTASAAVVQEAQASSKHFFGPYYSGFGRGESFGKRSYFKGYWTKDSGRYWFYGDLFDRDRDRDRSYVWFKWHDRFGSHTKVFKTSGRSHFDRFGGFRKSNGFDDFKIRVCEGDNKFDDCGRWGDAF</sequence>
<keyword evidence="3" id="KW-1185">Reference proteome</keyword>
<keyword evidence="1" id="KW-0732">Signal</keyword>
<dbReference type="RefSeq" id="WP_344889996.1">
    <property type="nucleotide sequence ID" value="NZ_BAAAWD010000006.1"/>
</dbReference>
<evidence type="ECO:0000313" key="3">
    <source>
        <dbReference type="Proteomes" id="UP001499930"/>
    </source>
</evidence>
<dbReference type="Proteomes" id="UP001499930">
    <property type="component" value="Unassembled WGS sequence"/>
</dbReference>
<name>A0ABN3XTB2_9ACTN</name>
<feature type="signal peptide" evidence="1">
    <location>
        <begin position="1"/>
        <end position="31"/>
    </location>
</feature>
<proteinExistence type="predicted"/>
<comment type="caution">
    <text evidence="2">The sequence shown here is derived from an EMBL/GenBank/DDBJ whole genome shotgun (WGS) entry which is preliminary data.</text>
</comment>
<dbReference type="PROSITE" id="PS51318">
    <property type="entry name" value="TAT"/>
    <property type="match status" value="1"/>
</dbReference>
<evidence type="ECO:0000256" key="1">
    <source>
        <dbReference type="SAM" id="SignalP"/>
    </source>
</evidence>
<evidence type="ECO:0000313" key="2">
    <source>
        <dbReference type="EMBL" id="GAA2994832.1"/>
    </source>
</evidence>